<dbReference type="RefSeq" id="WP_228870793.1">
    <property type="nucleotide sequence ID" value="NZ_JAHUVW010000001.1"/>
</dbReference>
<dbReference type="SUPFAM" id="SSF54909">
    <property type="entry name" value="Dimeric alpha+beta barrel"/>
    <property type="match status" value="1"/>
</dbReference>
<organism evidence="1 2">
    <name type="scientific">Streptomyces halstedii</name>
    <dbReference type="NCBI Taxonomy" id="1944"/>
    <lineage>
        <taxon>Bacteria</taxon>
        <taxon>Bacillati</taxon>
        <taxon>Actinomycetota</taxon>
        <taxon>Actinomycetes</taxon>
        <taxon>Kitasatosporales</taxon>
        <taxon>Streptomycetaceae</taxon>
        <taxon>Streptomyces</taxon>
    </lineage>
</organism>
<evidence type="ECO:0000313" key="1">
    <source>
        <dbReference type="EMBL" id="MBV7672050.1"/>
    </source>
</evidence>
<accession>A0ABS6TUW3</accession>
<protein>
    <recommendedName>
        <fullName evidence="3">ABM domain-containing protein</fullName>
    </recommendedName>
</protein>
<proteinExistence type="predicted"/>
<dbReference type="Proteomes" id="UP000735541">
    <property type="component" value="Unassembled WGS sequence"/>
</dbReference>
<sequence>MAYLEITLRIAPENRAAAADVYGKYRQPFLDTVPGATGKELLVRDKDVQVLHRFRNAADAEAYLAGDLFTRDVTGELSPLLEAAPETRLYDTV</sequence>
<dbReference type="InterPro" id="IPR011008">
    <property type="entry name" value="Dimeric_a/b-barrel"/>
</dbReference>
<dbReference type="EMBL" id="JAHUVW010000001">
    <property type="protein sequence ID" value="MBV7672050.1"/>
    <property type="molecule type" value="Genomic_DNA"/>
</dbReference>
<gene>
    <name evidence="1" type="ORF">STHAL_21590</name>
</gene>
<evidence type="ECO:0000313" key="2">
    <source>
        <dbReference type="Proteomes" id="UP000735541"/>
    </source>
</evidence>
<evidence type="ECO:0008006" key="3">
    <source>
        <dbReference type="Google" id="ProtNLM"/>
    </source>
</evidence>
<comment type="caution">
    <text evidence="1">The sequence shown here is derived from an EMBL/GenBank/DDBJ whole genome shotgun (WGS) entry which is preliminary data.</text>
</comment>
<keyword evidence="2" id="KW-1185">Reference proteome</keyword>
<name>A0ABS6TUW3_STRHA</name>
<reference evidence="1 2" key="1">
    <citation type="submission" date="2021-07" db="EMBL/GenBank/DDBJ databases">
        <title>Sequencing Streptomyces halstedii LGO-A4 genome an citrus endophytic actinomycete.</title>
        <authorList>
            <person name="Samborskyy M."/>
            <person name="Scott N."/>
            <person name="Deglau R."/>
            <person name="Dickens S."/>
            <person name="Oliveira L.G."/>
        </authorList>
    </citation>
    <scope>NUCLEOTIDE SEQUENCE [LARGE SCALE GENOMIC DNA]</scope>
    <source>
        <strain evidence="1 2">LGO-A4</strain>
    </source>
</reference>